<evidence type="ECO:0000256" key="1">
    <source>
        <dbReference type="ARBA" id="ARBA00025733"/>
    </source>
</evidence>
<dbReference type="PROSITE" id="PS51203">
    <property type="entry name" value="CS"/>
    <property type="match status" value="1"/>
</dbReference>
<accession>A0A0K9PGG3</accession>
<dbReference type="Gene3D" id="2.60.40.790">
    <property type="match status" value="1"/>
</dbReference>
<dbReference type="InterPro" id="IPR008978">
    <property type="entry name" value="HSP20-like_chaperone"/>
</dbReference>
<evidence type="ECO:0000313" key="5">
    <source>
        <dbReference type="EMBL" id="KMZ67337.1"/>
    </source>
</evidence>
<dbReference type="GO" id="GO:0101031">
    <property type="term" value="C:protein folding chaperone complex"/>
    <property type="evidence" value="ECO:0007669"/>
    <property type="project" value="UniProtKB-ARBA"/>
</dbReference>
<keyword evidence="6" id="KW-1185">Reference proteome</keyword>
<dbReference type="GO" id="GO:0005829">
    <property type="term" value="C:cytosol"/>
    <property type="evidence" value="ECO:0000318"/>
    <property type="project" value="GO_Central"/>
</dbReference>
<evidence type="ECO:0000313" key="6">
    <source>
        <dbReference type="Proteomes" id="UP000036987"/>
    </source>
</evidence>
<comment type="similarity">
    <text evidence="1 2">Belongs to the p23/wos2 family.</text>
</comment>
<dbReference type="Pfam" id="PF04969">
    <property type="entry name" value="CS"/>
    <property type="match status" value="1"/>
</dbReference>
<dbReference type="InterPro" id="IPR045250">
    <property type="entry name" value="p23-like"/>
</dbReference>
<dbReference type="EMBL" id="LFYR01000915">
    <property type="protein sequence ID" value="KMZ67337.1"/>
    <property type="molecule type" value="Genomic_DNA"/>
</dbReference>
<sequence>MSRHPEVKWAQREDTVFITILLADSKDAKVTLEPEGVLSYSATAGSDNNSYELKLELFDKVNVEESKINKGARSTFCVLEKADKVWWKKLLRGDGKTPHFVKVDWDKWVDEDDEGDAPSGANNMDMGGMDFSKFGGMGGMPGMEGLGGMGGMPGMGGMGGMPGMGGMGMPGMGGMEGLGDDLDDSDDEGEIVAPEVVGVKEANTKETPATTST</sequence>
<dbReference type="GO" id="GO:0051879">
    <property type="term" value="F:Hsp90 protein binding"/>
    <property type="evidence" value="ECO:0000318"/>
    <property type="project" value="GO_Central"/>
</dbReference>
<keyword evidence="2" id="KW-0963">Cytoplasm</keyword>
<dbReference type="InterPro" id="IPR007052">
    <property type="entry name" value="CS_dom"/>
</dbReference>
<dbReference type="OMA" id="WWTKLLR"/>
<keyword evidence="2" id="KW-0143">Chaperone</keyword>
<dbReference type="CDD" id="cd06465">
    <property type="entry name" value="p23_hB-ind1_like"/>
    <property type="match status" value="1"/>
</dbReference>
<dbReference type="PANTHER" id="PTHR22932">
    <property type="entry name" value="TELOMERASE-BINDING PROTEIN P23 HSP90 CO-CHAPERONE"/>
    <property type="match status" value="1"/>
</dbReference>
<proteinExistence type="inferred from homology"/>
<dbReference type="GO" id="GO:0051087">
    <property type="term" value="F:protein-folding chaperone binding"/>
    <property type="evidence" value="ECO:0000318"/>
    <property type="project" value="GO_Central"/>
</dbReference>
<dbReference type="AlphaFoldDB" id="A0A0K9PGG3"/>
<evidence type="ECO:0000259" key="4">
    <source>
        <dbReference type="PROSITE" id="PS51203"/>
    </source>
</evidence>
<dbReference type="FunFam" id="2.60.40.790:FF:000013">
    <property type="entry name" value="Very-long-chain (3R)-3-hydroxyacyl-CoA dehydratase"/>
    <property type="match status" value="1"/>
</dbReference>
<organism evidence="5 6">
    <name type="scientific">Zostera marina</name>
    <name type="common">Eelgrass</name>
    <dbReference type="NCBI Taxonomy" id="29655"/>
    <lineage>
        <taxon>Eukaryota</taxon>
        <taxon>Viridiplantae</taxon>
        <taxon>Streptophyta</taxon>
        <taxon>Embryophyta</taxon>
        <taxon>Tracheophyta</taxon>
        <taxon>Spermatophyta</taxon>
        <taxon>Magnoliopsida</taxon>
        <taxon>Liliopsida</taxon>
        <taxon>Zosteraceae</taxon>
        <taxon>Zostera</taxon>
    </lineage>
</organism>
<dbReference type="SUPFAM" id="SSF49764">
    <property type="entry name" value="HSP20-like chaperones"/>
    <property type="match status" value="1"/>
</dbReference>
<reference evidence="6" key="1">
    <citation type="journal article" date="2016" name="Nature">
        <title>The genome of the seagrass Zostera marina reveals angiosperm adaptation to the sea.</title>
        <authorList>
            <person name="Olsen J.L."/>
            <person name="Rouze P."/>
            <person name="Verhelst B."/>
            <person name="Lin Y.-C."/>
            <person name="Bayer T."/>
            <person name="Collen J."/>
            <person name="Dattolo E."/>
            <person name="De Paoli E."/>
            <person name="Dittami S."/>
            <person name="Maumus F."/>
            <person name="Michel G."/>
            <person name="Kersting A."/>
            <person name="Lauritano C."/>
            <person name="Lohaus R."/>
            <person name="Toepel M."/>
            <person name="Tonon T."/>
            <person name="Vanneste K."/>
            <person name="Amirebrahimi M."/>
            <person name="Brakel J."/>
            <person name="Bostroem C."/>
            <person name="Chovatia M."/>
            <person name="Grimwood J."/>
            <person name="Jenkins J.W."/>
            <person name="Jueterbock A."/>
            <person name="Mraz A."/>
            <person name="Stam W.T."/>
            <person name="Tice H."/>
            <person name="Bornberg-Bauer E."/>
            <person name="Green P.J."/>
            <person name="Pearson G.A."/>
            <person name="Procaccini G."/>
            <person name="Duarte C.M."/>
            <person name="Schmutz J."/>
            <person name="Reusch T.B.H."/>
            <person name="Van de Peer Y."/>
        </authorList>
    </citation>
    <scope>NUCLEOTIDE SEQUENCE [LARGE SCALE GENOMIC DNA]</scope>
    <source>
        <strain evidence="6">cv. Finnish</strain>
    </source>
</reference>
<dbReference type="OrthoDB" id="1564555at2759"/>
<dbReference type="PANTHER" id="PTHR22932:SF22">
    <property type="entry name" value="CO-CHAPERONE PROTEIN P23"/>
    <property type="match status" value="1"/>
</dbReference>
<feature type="domain" description="CS" evidence="4">
    <location>
        <begin position="2"/>
        <end position="91"/>
    </location>
</feature>
<gene>
    <name evidence="5" type="ORF">ZOSMA_26G00860</name>
</gene>
<comment type="subunit">
    <text evidence="2">Interacts with HSP90 in an ATP-dependent manner.</text>
</comment>
<dbReference type="STRING" id="29655.A0A0K9PGG3"/>
<dbReference type="GO" id="GO:0005634">
    <property type="term" value="C:nucleus"/>
    <property type="evidence" value="ECO:0000318"/>
    <property type="project" value="GO_Central"/>
</dbReference>
<dbReference type="GO" id="GO:0006457">
    <property type="term" value="P:protein folding"/>
    <property type="evidence" value="ECO:0000318"/>
    <property type="project" value="GO_Central"/>
</dbReference>
<evidence type="ECO:0000256" key="2">
    <source>
        <dbReference type="RuleBase" id="RU369032"/>
    </source>
</evidence>
<dbReference type="Proteomes" id="UP000036987">
    <property type="component" value="Unassembled WGS sequence"/>
</dbReference>
<comment type="caution">
    <text evidence="5">The sequence shown here is derived from an EMBL/GenBank/DDBJ whole genome shotgun (WGS) entry which is preliminary data.</text>
</comment>
<protein>
    <recommendedName>
        <fullName evidence="2">Co-chaperone protein p23</fullName>
    </recommendedName>
</protein>
<dbReference type="GO" id="GO:0051131">
    <property type="term" value="P:chaperone-mediated protein complex assembly"/>
    <property type="evidence" value="ECO:0000318"/>
    <property type="project" value="GO_Central"/>
</dbReference>
<keyword evidence="2" id="KW-0539">Nucleus</keyword>
<evidence type="ECO:0000256" key="3">
    <source>
        <dbReference type="SAM" id="MobiDB-lite"/>
    </source>
</evidence>
<name>A0A0K9PGG3_ZOSMR</name>
<feature type="region of interest" description="Disordered" evidence="3">
    <location>
        <begin position="193"/>
        <end position="213"/>
    </location>
</feature>
<comment type="subcellular location">
    <subcellularLocation>
        <location evidence="2">Cytoplasm</location>
    </subcellularLocation>
    <subcellularLocation>
        <location evidence="2">Nucleus</location>
    </subcellularLocation>
</comment>
<comment type="function">
    <text evidence="2">Acts as a co-chaperone for HSP90.</text>
</comment>